<feature type="transmembrane region" description="Helical" evidence="9">
    <location>
        <begin position="136"/>
        <end position="161"/>
    </location>
</feature>
<comment type="similarity">
    <text evidence="2 9">Belongs to the peptidase S54 family.</text>
</comment>
<dbReference type="Gene3D" id="3.30.70.2350">
    <property type="match status" value="1"/>
</dbReference>
<dbReference type="PANTHER" id="PTHR43731">
    <property type="entry name" value="RHOMBOID PROTEASE"/>
    <property type="match status" value="1"/>
</dbReference>
<evidence type="ECO:0000313" key="13">
    <source>
        <dbReference type="Proteomes" id="UP000585363"/>
    </source>
</evidence>
<proteinExistence type="inferred from homology"/>
<keyword evidence="5 9" id="KW-0812">Transmembrane</keyword>
<dbReference type="GO" id="GO:0004252">
    <property type="term" value="F:serine-type endopeptidase activity"/>
    <property type="evidence" value="ECO:0007669"/>
    <property type="project" value="UniProtKB-UniRule"/>
</dbReference>
<evidence type="ECO:0000256" key="7">
    <source>
        <dbReference type="ARBA" id="ARBA00022989"/>
    </source>
</evidence>
<evidence type="ECO:0000256" key="3">
    <source>
        <dbReference type="ARBA" id="ARBA00022475"/>
    </source>
</evidence>
<dbReference type="NCBIfam" id="NF008155">
    <property type="entry name" value="PRK10907.1"/>
    <property type="match status" value="1"/>
</dbReference>
<keyword evidence="3 9" id="KW-1003">Cell membrane</keyword>
<dbReference type="GO" id="GO:0005886">
    <property type="term" value="C:plasma membrane"/>
    <property type="evidence" value="ECO:0007669"/>
    <property type="project" value="UniProtKB-SubCell"/>
</dbReference>
<evidence type="ECO:0000256" key="2">
    <source>
        <dbReference type="ARBA" id="ARBA00009045"/>
    </source>
</evidence>
<comment type="catalytic activity">
    <reaction evidence="9">
        <text>Cleaves type-1 transmembrane domains using a catalytic dyad composed of serine and histidine that are contributed by different transmembrane domains.</text>
        <dbReference type="EC" id="3.4.21.105"/>
    </reaction>
</comment>
<feature type="transmembrane region" description="Helical" evidence="9">
    <location>
        <begin position="226"/>
        <end position="243"/>
    </location>
</feature>
<dbReference type="Gene3D" id="1.20.1540.10">
    <property type="entry name" value="Rhomboid-like"/>
    <property type="match status" value="1"/>
</dbReference>
<accession>A0A848MMW0</accession>
<dbReference type="NCBIfam" id="TIGR04239">
    <property type="entry name" value="rhombo_GlpG"/>
    <property type="match status" value="1"/>
</dbReference>
<evidence type="ECO:0000256" key="4">
    <source>
        <dbReference type="ARBA" id="ARBA00022519"/>
    </source>
</evidence>
<dbReference type="InterPro" id="IPR050925">
    <property type="entry name" value="Rhomboid_protease_S54"/>
</dbReference>
<keyword evidence="7 9" id="KW-1133">Transmembrane helix</keyword>
<reference evidence="12 13" key="2">
    <citation type="submission" date="2020-06" db="EMBL/GenBank/DDBJ databases">
        <title>Polyphasic characterization of a Rahnella strain isolated from tree sap.</title>
        <authorList>
            <person name="Kim I.S."/>
        </authorList>
    </citation>
    <scope>NUCLEOTIDE SEQUENCE [LARGE SCALE GENOMIC DNA]</scope>
    <source>
        <strain evidence="12 13">SAP-1</strain>
    </source>
</reference>
<organism evidence="12 13">
    <name type="scientific">Rouxiella aceris</name>
    <dbReference type="NCBI Taxonomy" id="2703884"/>
    <lineage>
        <taxon>Bacteria</taxon>
        <taxon>Pseudomonadati</taxon>
        <taxon>Pseudomonadota</taxon>
        <taxon>Gammaproteobacteria</taxon>
        <taxon>Enterobacterales</taxon>
        <taxon>Yersiniaceae</taxon>
        <taxon>Rouxiella</taxon>
    </lineage>
</organism>
<evidence type="ECO:0000256" key="8">
    <source>
        <dbReference type="ARBA" id="ARBA00023136"/>
    </source>
</evidence>
<dbReference type="InterPro" id="IPR022732">
    <property type="entry name" value="Peptidase_S54_GlpG_N"/>
</dbReference>
<evidence type="ECO:0000313" key="12">
    <source>
        <dbReference type="EMBL" id="NMP28421.1"/>
    </source>
</evidence>
<dbReference type="InterPro" id="IPR035952">
    <property type="entry name" value="Rhomboid-like_sf"/>
</dbReference>
<keyword evidence="6 9" id="KW-0378">Hydrolase</keyword>
<dbReference type="AlphaFoldDB" id="A0A848MMW0"/>
<evidence type="ECO:0000259" key="10">
    <source>
        <dbReference type="Pfam" id="PF01694"/>
    </source>
</evidence>
<evidence type="ECO:0000256" key="9">
    <source>
        <dbReference type="HAMAP-Rule" id="MF_01594"/>
    </source>
</evidence>
<dbReference type="InterPro" id="IPR038236">
    <property type="entry name" value="GlpG_N_sf"/>
</dbReference>
<feature type="transmembrane region" description="Helical" evidence="9">
    <location>
        <begin position="249"/>
        <end position="268"/>
    </location>
</feature>
<protein>
    <recommendedName>
        <fullName evidence="9">Rhomboid protease GlpG</fullName>
        <ecNumber evidence="9">3.4.21.105</ecNumber>
    </recommendedName>
    <alternativeName>
        <fullName evidence="9">Intramembrane serine protease</fullName>
    </alternativeName>
</protein>
<evidence type="ECO:0000259" key="11">
    <source>
        <dbReference type="Pfam" id="PF12122"/>
    </source>
</evidence>
<keyword evidence="9" id="KW-0720">Serine protease</keyword>
<feature type="domain" description="Peptidase S54 GlpG peptidase N-terminal" evidence="11">
    <location>
        <begin position="1"/>
        <end position="84"/>
    </location>
</feature>
<feature type="transmembrane region" description="Helical" evidence="9">
    <location>
        <begin position="173"/>
        <end position="189"/>
    </location>
</feature>
<gene>
    <name evidence="9 12" type="primary">glpG</name>
    <name evidence="12" type="ORF">GW590_16285</name>
</gene>
<keyword evidence="13" id="KW-1185">Reference proteome</keyword>
<reference evidence="12 13" key="1">
    <citation type="submission" date="2020-01" db="EMBL/GenBank/DDBJ databases">
        <authorList>
            <person name="Lee S.D."/>
        </authorList>
    </citation>
    <scope>NUCLEOTIDE SEQUENCE [LARGE SCALE GENOMIC DNA]</scope>
    <source>
        <strain evidence="12 13">SAP-1</strain>
    </source>
</reference>
<dbReference type="EMBL" id="JAADJU010000008">
    <property type="protein sequence ID" value="NMP28421.1"/>
    <property type="molecule type" value="Genomic_DNA"/>
</dbReference>
<sequence>MIRIISLPNPRIAQAFVDYMATYGVQLQVKSDGQEVQIWLEDESKLHQVEQQLTLFLEDPLHARYQAASWETGKTDTHLRYQHYSYWQRIRSQAGPLTMIVMVLCILVYLAQQIYGDQRVMTWLSWPADRHQYVQLWRWFSPAFLHFSLLHILFNLLWWWYLGGPVEKRLGSGKLFTIALISALLSGWGQSLFSGIYFGGLSGVVYALMGYVWLTGELKPERQLALPRGLMVFSLAWLVLGYFNVMGLAIANAAHVFGLVVGLVMAFCDTRTPRKARN</sequence>
<dbReference type="Proteomes" id="UP000585363">
    <property type="component" value="Unassembled WGS sequence"/>
</dbReference>
<evidence type="ECO:0000256" key="6">
    <source>
        <dbReference type="ARBA" id="ARBA00022801"/>
    </source>
</evidence>
<feature type="domain" description="Peptidase S54 rhomboid" evidence="10">
    <location>
        <begin position="135"/>
        <end position="269"/>
    </location>
</feature>
<keyword evidence="8 9" id="KW-0472">Membrane</keyword>
<comment type="caution">
    <text evidence="12">The sequence shown here is derived from an EMBL/GenBank/DDBJ whole genome shotgun (WGS) entry which is preliminary data.</text>
</comment>
<comment type="function">
    <text evidence="9">Rhomboid-type serine protease that catalyzes intramembrane proteolysis.</text>
</comment>
<dbReference type="InterPro" id="IPR022764">
    <property type="entry name" value="Peptidase_S54_rhomboid_dom"/>
</dbReference>
<name>A0A848MMW0_9GAMM</name>
<feature type="transmembrane region" description="Helical" evidence="9">
    <location>
        <begin position="97"/>
        <end position="116"/>
    </location>
</feature>
<feature type="active site" evidence="9">
    <location>
        <position position="255"/>
    </location>
</feature>
<dbReference type="Pfam" id="PF01694">
    <property type="entry name" value="Rhomboid"/>
    <property type="match status" value="1"/>
</dbReference>
<dbReference type="Pfam" id="PF12122">
    <property type="entry name" value="Rhomboid_N"/>
    <property type="match status" value="1"/>
</dbReference>
<feature type="active site" description="Nucleophile" evidence="9">
    <location>
        <position position="202"/>
    </location>
</feature>
<feature type="transmembrane region" description="Helical" evidence="9">
    <location>
        <begin position="195"/>
        <end position="214"/>
    </location>
</feature>
<dbReference type="HAMAP" id="MF_01594">
    <property type="entry name" value="Rhomboid_GlpG"/>
    <property type="match status" value="1"/>
</dbReference>
<keyword evidence="9 12" id="KW-0645">Protease</keyword>
<dbReference type="PANTHER" id="PTHR43731:SF14">
    <property type="entry name" value="PRESENILIN-ASSOCIATED RHOMBOID-LIKE PROTEIN, MITOCHONDRIAL"/>
    <property type="match status" value="1"/>
</dbReference>
<keyword evidence="4" id="KW-0997">Cell inner membrane</keyword>
<dbReference type="GO" id="GO:0006508">
    <property type="term" value="P:proteolysis"/>
    <property type="evidence" value="ECO:0007669"/>
    <property type="project" value="UniProtKB-UniRule"/>
</dbReference>
<evidence type="ECO:0000256" key="1">
    <source>
        <dbReference type="ARBA" id="ARBA00004141"/>
    </source>
</evidence>
<dbReference type="InterPro" id="IPR023662">
    <property type="entry name" value="Rhomboid_protease_GlpG"/>
</dbReference>
<dbReference type="RefSeq" id="WP_169404118.1">
    <property type="nucleotide sequence ID" value="NZ_JAADJU010000008.1"/>
</dbReference>
<comment type="subcellular location">
    <subcellularLocation>
        <location evidence="9">Cell membrane</location>
        <topology evidence="9">Multi-pass membrane protein</topology>
    </subcellularLocation>
    <subcellularLocation>
        <location evidence="1">Membrane</location>
        <topology evidence="1">Multi-pass membrane protein</topology>
    </subcellularLocation>
</comment>
<dbReference type="EC" id="3.4.21.105" evidence="9"/>
<dbReference type="SUPFAM" id="SSF144091">
    <property type="entry name" value="Rhomboid-like"/>
    <property type="match status" value="1"/>
</dbReference>
<evidence type="ECO:0000256" key="5">
    <source>
        <dbReference type="ARBA" id="ARBA00022692"/>
    </source>
</evidence>